<sequence length="94" mass="10992">ASLPPPTTLKEMHAIMLSICPDFPYSLLEVTLQLIEDHESFLLFDYVIFLRAFQIRFIYDEFVNETQTLFRSFSHRLTCHVPTGEISIPQQDNN</sequence>
<evidence type="ECO:0000313" key="1">
    <source>
        <dbReference type="EMBL" id="CAF5061711.1"/>
    </source>
</evidence>
<protein>
    <submittedName>
        <fullName evidence="1">Uncharacterized protein</fullName>
    </submittedName>
</protein>
<dbReference type="AlphaFoldDB" id="A0A822D6X2"/>
<feature type="non-terminal residue" evidence="1">
    <location>
        <position position="1"/>
    </location>
</feature>
<proteinExistence type="predicted"/>
<organism evidence="1 2">
    <name type="scientific">Rotaria socialis</name>
    <dbReference type="NCBI Taxonomy" id="392032"/>
    <lineage>
        <taxon>Eukaryota</taxon>
        <taxon>Metazoa</taxon>
        <taxon>Spiralia</taxon>
        <taxon>Gnathifera</taxon>
        <taxon>Rotifera</taxon>
        <taxon>Eurotatoria</taxon>
        <taxon>Bdelloidea</taxon>
        <taxon>Philodinida</taxon>
        <taxon>Philodinidae</taxon>
        <taxon>Rotaria</taxon>
    </lineage>
</organism>
<name>A0A822D6X2_9BILA</name>
<feature type="non-terminal residue" evidence="1">
    <location>
        <position position="94"/>
    </location>
</feature>
<dbReference type="EMBL" id="CAJOBR010055989">
    <property type="protein sequence ID" value="CAF5061711.1"/>
    <property type="molecule type" value="Genomic_DNA"/>
</dbReference>
<evidence type="ECO:0000313" key="2">
    <source>
        <dbReference type="Proteomes" id="UP000663848"/>
    </source>
</evidence>
<accession>A0A822D6X2</accession>
<reference evidence="1" key="1">
    <citation type="submission" date="2021-02" db="EMBL/GenBank/DDBJ databases">
        <authorList>
            <person name="Nowell W R."/>
        </authorList>
    </citation>
    <scope>NUCLEOTIDE SEQUENCE</scope>
</reference>
<comment type="caution">
    <text evidence="1">The sequence shown here is derived from an EMBL/GenBank/DDBJ whole genome shotgun (WGS) entry which is preliminary data.</text>
</comment>
<dbReference type="Proteomes" id="UP000663848">
    <property type="component" value="Unassembled WGS sequence"/>
</dbReference>
<gene>
    <name evidence="1" type="ORF">QYT958_LOCUS42700</name>
</gene>